<evidence type="ECO:0000313" key="1">
    <source>
        <dbReference type="EMBL" id="EXU74296.1"/>
    </source>
</evidence>
<comment type="caution">
    <text evidence="1">The sequence shown here is derived from an EMBL/GenBank/DDBJ whole genome shotgun (WGS) entry which is preliminary data.</text>
</comment>
<keyword evidence="1" id="KW-0808">Transferase</keyword>
<reference evidence="1 2" key="1">
    <citation type="submission" date="2014-02" db="EMBL/GenBank/DDBJ databases">
        <title>Draft genome of Erwinia mallotivora strain BT-MARDI, a papaya dieback pathogen.</title>
        <authorList>
            <person name="Redzuan R."/>
            <person name="Abu Bakar N."/>
            <person name="Badrun R."/>
            <person name="Mohd Raih M.F."/>
            <person name="Rozano L."/>
            <person name="Mat Amin N."/>
        </authorList>
    </citation>
    <scope>NUCLEOTIDE SEQUENCE [LARGE SCALE GENOMIC DNA]</scope>
    <source>
        <strain evidence="1 2">BT-MARDI</strain>
    </source>
</reference>
<name>A0A014LXJ8_9GAMM</name>
<dbReference type="Gene3D" id="3.40.50.2000">
    <property type="entry name" value="Glycogen Phosphorylase B"/>
    <property type="match status" value="1"/>
</dbReference>
<dbReference type="GO" id="GO:0016757">
    <property type="term" value="F:glycosyltransferase activity"/>
    <property type="evidence" value="ECO:0007669"/>
    <property type="project" value="TreeGrafter"/>
</dbReference>
<dbReference type="PANTHER" id="PTHR21015:SF28">
    <property type="entry name" value="SLL1722 PROTEIN"/>
    <property type="match status" value="1"/>
</dbReference>
<dbReference type="PATRIC" id="fig|69222.5.peg.3686"/>
<dbReference type="Proteomes" id="UP000019918">
    <property type="component" value="Unassembled WGS sequence"/>
</dbReference>
<dbReference type="EMBL" id="JFHN01000063">
    <property type="protein sequence ID" value="EXU74296.1"/>
    <property type="molecule type" value="Genomic_DNA"/>
</dbReference>
<dbReference type="STRING" id="69222.BG55_18085"/>
<sequence>MGFGHIRRNMLLSQTVLKACPDAEVLLISGVREAGSFALPAGADSLILPSYIKTSEGKYFPRSLGKDVKSLVRLRSQLIYAALNAFSPDIMVVDNVPRGAMRELDLSLPLLTKKKTHMVLGLRDIIDSPEAVKKQWSKQDNTSAINLFYSTIWVYGDKTLYDLRKEYFSALSFRQKIAFTGYLDASNRHRLTAYSASSHSSPYLLCLVGGGQDGFHLAETFARAEFPVGVRGILVTGSMMPPAQRKALSQLVVQRPHMKMLEFVAEPLGLLRDARAVVAMGGYNTVIEILTLNKNALIVPRVDPRQEQWIRAERLAQRGLIDCIHPHQLTVGSLSRWLARQHHFADPRELLDFGGLDYIGESVRSILADRVTTRERVS</sequence>
<dbReference type="AlphaFoldDB" id="A0A014LXJ8"/>
<dbReference type="SUPFAM" id="SSF53756">
    <property type="entry name" value="UDP-Glycosyltransferase/glycogen phosphorylase"/>
    <property type="match status" value="1"/>
</dbReference>
<dbReference type="OrthoDB" id="9802126at2"/>
<keyword evidence="2" id="KW-1185">Reference proteome</keyword>
<proteinExistence type="predicted"/>
<protein>
    <submittedName>
        <fullName evidence="1">Glycosyl transferase family 28</fullName>
    </submittedName>
</protein>
<gene>
    <name evidence="1" type="ORF">BG55_18085</name>
</gene>
<dbReference type="PANTHER" id="PTHR21015">
    <property type="entry name" value="UDP-N-ACETYLGLUCOSAMINE--N-ACETYLMURAMYL-(PENTAPEPTIDE) PYROPHOSPHORYL-UNDECAPRENOL N-ACETYLGLUCOSAMINE TRANSFERASE 1"/>
    <property type="match status" value="1"/>
</dbReference>
<organism evidence="1 2">
    <name type="scientific">Erwinia mallotivora</name>
    <dbReference type="NCBI Taxonomy" id="69222"/>
    <lineage>
        <taxon>Bacteria</taxon>
        <taxon>Pseudomonadati</taxon>
        <taxon>Pseudomonadota</taxon>
        <taxon>Gammaproteobacteria</taxon>
        <taxon>Enterobacterales</taxon>
        <taxon>Erwiniaceae</taxon>
        <taxon>Erwinia</taxon>
    </lineage>
</organism>
<evidence type="ECO:0000313" key="2">
    <source>
        <dbReference type="Proteomes" id="UP000019918"/>
    </source>
</evidence>
<accession>A0A014LXJ8</accession>